<dbReference type="Proteomes" id="UP001159075">
    <property type="component" value="Unassembled WGS sequence"/>
</dbReference>
<dbReference type="NCBIfam" id="TIGR01965">
    <property type="entry name" value="VCBS_repeat"/>
    <property type="match status" value="1"/>
</dbReference>
<feature type="non-terminal residue" evidence="1">
    <location>
        <position position="87"/>
    </location>
</feature>
<reference evidence="1 2" key="1">
    <citation type="submission" date="2022-09" db="EMBL/GenBank/DDBJ databases">
        <title>The outer-membrane cytochrome OmcA is essential for infection of Shewanella oneidensis by a zebrafish-associated bacteriophage.</title>
        <authorList>
            <person name="Grenfell A.W."/>
            <person name="Intile P."/>
            <person name="Mcfarlane J."/>
            <person name="Leung D."/>
            <person name="Abdalla K."/>
            <person name="Wold M."/>
            <person name="Kees E."/>
            <person name="Gralnick J."/>
        </authorList>
    </citation>
    <scope>NUCLEOTIDE SEQUENCE [LARGE SCALE GENOMIC DNA]</scope>
    <source>
        <strain evidence="1 2">NF-5</strain>
    </source>
</reference>
<evidence type="ECO:0000313" key="2">
    <source>
        <dbReference type="Proteomes" id="UP001159075"/>
    </source>
</evidence>
<feature type="non-terminal residue" evidence="1">
    <location>
        <position position="1"/>
    </location>
</feature>
<sequence>LTISDPDAGPDHFTAQNHVAGSYGTFSLDADGQWHYSADNSQTAIQQLTAGETLTDSLTVQSVGGTTHTVTVTITGSNDAPVLTAQS</sequence>
<dbReference type="InterPro" id="IPR013783">
    <property type="entry name" value="Ig-like_fold"/>
</dbReference>
<gene>
    <name evidence="1" type="ORF">ODY93_22955</name>
</gene>
<dbReference type="Gene3D" id="2.60.40.10">
    <property type="entry name" value="Immunoglobulins"/>
    <property type="match status" value="1"/>
</dbReference>
<protein>
    <submittedName>
        <fullName evidence="1">VCBS domain-containing protein</fullName>
    </submittedName>
</protein>
<organism evidence="1 2">
    <name type="scientific">Shewanella xiamenensis</name>
    <dbReference type="NCBI Taxonomy" id="332186"/>
    <lineage>
        <taxon>Bacteria</taxon>
        <taxon>Pseudomonadati</taxon>
        <taxon>Pseudomonadota</taxon>
        <taxon>Gammaproteobacteria</taxon>
        <taxon>Alteromonadales</taxon>
        <taxon>Shewanellaceae</taxon>
        <taxon>Shewanella</taxon>
    </lineage>
</organism>
<name>A0ABT6UK70_9GAMM</name>
<dbReference type="Pfam" id="PF17963">
    <property type="entry name" value="Big_9"/>
    <property type="match status" value="1"/>
</dbReference>
<dbReference type="RefSeq" id="WP_282680122.1">
    <property type="nucleotide sequence ID" value="NZ_JAOTLW010000116.1"/>
</dbReference>
<dbReference type="InterPro" id="IPR010221">
    <property type="entry name" value="VCBS_dom"/>
</dbReference>
<accession>A0ABT6UK70</accession>
<evidence type="ECO:0000313" key="1">
    <source>
        <dbReference type="EMBL" id="MDI5834417.1"/>
    </source>
</evidence>
<dbReference type="EMBL" id="JAOTLW010000116">
    <property type="protein sequence ID" value="MDI5834417.1"/>
    <property type="molecule type" value="Genomic_DNA"/>
</dbReference>
<comment type="caution">
    <text evidence="1">The sequence shown here is derived from an EMBL/GenBank/DDBJ whole genome shotgun (WGS) entry which is preliminary data.</text>
</comment>
<proteinExistence type="predicted"/>
<keyword evidence="2" id="KW-1185">Reference proteome</keyword>